<dbReference type="PANTHER" id="PTHR34676">
    <property type="entry name" value="DUF4219 DOMAIN-CONTAINING PROTEIN-RELATED"/>
    <property type="match status" value="1"/>
</dbReference>
<evidence type="ECO:0000313" key="2">
    <source>
        <dbReference type="EMBL" id="KHN35696.1"/>
    </source>
</evidence>
<organism evidence="2">
    <name type="scientific">Glycine soja</name>
    <name type="common">Wild soybean</name>
    <dbReference type="NCBI Taxonomy" id="3848"/>
    <lineage>
        <taxon>Eukaryota</taxon>
        <taxon>Viridiplantae</taxon>
        <taxon>Streptophyta</taxon>
        <taxon>Embryophyta</taxon>
        <taxon>Tracheophyta</taxon>
        <taxon>Spermatophyta</taxon>
        <taxon>Magnoliopsida</taxon>
        <taxon>eudicotyledons</taxon>
        <taxon>Gunneridae</taxon>
        <taxon>Pentapetalae</taxon>
        <taxon>rosids</taxon>
        <taxon>fabids</taxon>
        <taxon>Fabales</taxon>
        <taxon>Fabaceae</taxon>
        <taxon>Papilionoideae</taxon>
        <taxon>50 kb inversion clade</taxon>
        <taxon>NPAAA clade</taxon>
        <taxon>indigoferoid/millettioid clade</taxon>
        <taxon>Phaseoleae</taxon>
        <taxon>Glycine</taxon>
        <taxon>Glycine subgen. Soja</taxon>
    </lineage>
</organism>
<sequence length="234" mass="27405">GFSTNKPPMFRGIKYNYWTERMITHFESIHIDLWDVTKNGDYIPYDGQVNEIPRGQWTEEQKLRFLINSYAQNVMLCALLKEEYTKVRSFKSVKQMWDTLAITYDRTSQVKRNKLSLLTRKYETFSIEEGKDIQCMFGCFQTFLNELRSLALKNIDSMSLEELVGTLKVHEQELQQDKGTKREKSLALSSQKNKKALSSREQVSRSLSKDLKADDSSDEFEEDEFTFISRKAAK</sequence>
<dbReference type="Proteomes" id="UP000053555">
    <property type="component" value="Unassembled WGS sequence"/>
</dbReference>
<evidence type="ECO:0008006" key="3">
    <source>
        <dbReference type="Google" id="ProtNLM"/>
    </source>
</evidence>
<gene>
    <name evidence="2" type="ORF">glysoja_047284</name>
</gene>
<feature type="compositionally biased region" description="Basic and acidic residues" evidence="1">
    <location>
        <begin position="175"/>
        <end position="185"/>
    </location>
</feature>
<dbReference type="Pfam" id="PF14223">
    <property type="entry name" value="Retrotran_gag_2"/>
    <property type="match status" value="1"/>
</dbReference>
<dbReference type="AlphaFoldDB" id="A0A0B2RMD8"/>
<accession>A0A0B2RMD8</accession>
<dbReference type="EMBL" id="KN648067">
    <property type="protein sequence ID" value="KHN35696.1"/>
    <property type="molecule type" value="Genomic_DNA"/>
</dbReference>
<dbReference type="PANTHER" id="PTHR34676:SF27">
    <property type="entry name" value="ASPARTYL-TRNA SYNTHETASE"/>
    <property type="match status" value="1"/>
</dbReference>
<reference evidence="2" key="1">
    <citation type="submission" date="2014-07" db="EMBL/GenBank/DDBJ databases">
        <title>Identification of a novel salt tolerance gene in wild soybean by whole-genome sequencing.</title>
        <authorList>
            <person name="Lam H.-M."/>
            <person name="Qi X."/>
            <person name="Li M.-W."/>
            <person name="Liu X."/>
            <person name="Xie M."/>
            <person name="Ni M."/>
            <person name="Xu X."/>
        </authorList>
    </citation>
    <scope>NUCLEOTIDE SEQUENCE [LARGE SCALE GENOMIC DNA]</scope>
    <source>
        <tissue evidence="2">Root</tissue>
    </source>
</reference>
<evidence type="ECO:0000256" key="1">
    <source>
        <dbReference type="SAM" id="MobiDB-lite"/>
    </source>
</evidence>
<protein>
    <recommendedName>
        <fullName evidence="3">DUF4219 domain-containing protein</fullName>
    </recommendedName>
</protein>
<feature type="non-terminal residue" evidence="2">
    <location>
        <position position="234"/>
    </location>
</feature>
<proteinExistence type="predicted"/>
<name>A0A0B2RMD8_GLYSO</name>
<feature type="region of interest" description="Disordered" evidence="1">
    <location>
        <begin position="175"/>
        <end position="221"/>
    </location>
</feature>
<feature type="non-terminal residue" evidence="2">
    <location>
        <position position="1"/>
    </location>
</feature>